<feature type="region of interest" description="Disordered" evidence="1">
    <location>
        <begin position="1"/>
        <end position="36"/>
    </location>
</feature>
<dbReference type="GO" id="GO:0004601">
    <property type="term" value="F:peroxidase activity"/>
    <property type="evidence" value="ECO:0007669"/>
    <property type="project" value="UniProtKB-KW"/>
</dbReference>
<keyword evidence="2" id="KW-0560">Oxidoreductase</keyword>
<organism evidence="2">
    <name type="scientific">Taeniopygia guttata</name>
    <name type="common">Zebra finch</name>
    <name type="synonym">Poephila guttata</name>
    <dbReference type="NCBI Taxonomy" id="59729"/>
    <lineage>
        <taxon>Eukaryota</taxon>
        <taxon>Metazoa</taxon>
        <taxon>Chordata</taxon>
        <taxon>Craniata</taxon>
        <taxon>Vertebrata</taxon>
        <taxon>Euteleostomi</taxon>
        <taxon>Archelosauria</taxon>
        <taxon>Archosauria</taxon>
        <taxon>Dinosauria</taxon>
        <taxon>Saurischia</taxon>
        <taxon>Theropoda</taxon>
        <taxon>Coelurosauria</taxon>
        <taxon>Aves</taxon>
        <taxon>Neognathae</taxon>
        <taxon>Neoaves</taxon>
        <taxon>Telluraves</taxon>
        <taxon>Australaves</taxon>
        <taxon>Passeriformes</taxon>
        <taxon>Passeroidea</taxon>
        <taxon>Estrildidae</taxon>
        <taxon>Estrildinae</taxon>
        <taxon>Taeniopygia</taxon>
    </lineage>
</organism>
<evidence type="ECO:0000256" key="1">
    <source>
        <dbReference type="SAM" id="MobiDB-lite"/>
    </source>
</evidence>
<name>B5G1Z7_TAEGU</name>
<dbReference type="EMBL" id="DQ215846">
    <property type="protein sequence ID" value="ACH45308.1"/>
    <property type="molecule type" value="mRNA"/>
</dbReference>
<protein>
    <submittedName>
        <fullName evidence="2">Putative glutathione peroxidase 4</fullName>
    </submittedName>
</protein>
<accession>B5G1Z7</accession>
<dbReference type="AlphaFoldDB" id="B5G1Z7"/>
<keyword evidence="2" id="KW-0575">Peroxidase</keyword>
<sequence>MTGARPRPSTTFTPSISTATTSPWKSIGETCVSSPT</sequence>
<feature type="compositionally biased region" description="Low complexity" evidence="1">
    <location>
        <begin position="1"/>
        <end position="23"/>
    </location>
</feature>
<proteinExistence type="evidence at transcript level"/>
<evidence type="ECO:0000313" key="2">
    <source>
        <dbReference type="EMBL" id="ACH45308.1"/>
    </source>
</evidence>
<reference evidence="2" key="1">
    <citation type="journal article" date="2006" name="Proc. Natl. Acad. Sci. U.S.A.">
        <title>A molecular neuroethological approach for identifying and characterizing a cascade of behaviorally regulated genes.</title>
        <authorList>
            <person name="Wada K."/>
            <person name="Howard J.T."/>
            <person name="McConnell P."/>
            <person name="Whitney O."/>
            <person name="Lints T."/>
            <person name="Rivas M.V."/>
            <person name="Horita H."/>
            <person name="Patterson M.A."/>
            <person name="White S.A."/>
            <person name="Scharff C."/>
            <person name="Haesler S."/>
            <person name="Zhao S."/>
            <person name="Sakaguchi H."/>
            <person name="Hagiwara M."/>
            <person name="Shiraki T."/>
            <person name="Hirozane-Kishikawa T."/>
            <person name="Skene P."/>
            <person name="Hayashizaki Y."/>
            <person name="Carninci P."/>
            <person name="Jarvis E.D."/>
        </authorList>
    </citation>
    <scope>NUCLEOTIDE SEQUENCE</scope>
    <source>
        <tissue evidence="2">Whole brain</tissue>
    </source>
</reference>